<reference evidence="1" key="1">
    <citation type="submission" date="2018-02" db="EMBL/GenBank/DDBJ databases">
        <title>Rhizophora mucronata_Transcriptome.</title>
        <authorList>
            <person name="Meera S.P."/>
            <person name="Sreeshan A."/>
            <person name="Augustine A."/>
        </authorList>
    </citation>
    <scope>NUCLEOTIDE SEQUENCE</scope>
    <source>
        <tissue evidence="1">Leaf</tissue>
    </source>
</reference>
<dbReference type="EMBL" id="GGEC01083388">
    <property type="protein sequence ID" value="MBX63872.1"/>
    <property type="molecule type" value="Transcribed_RNA"/>
</dbReference>
<sequence length="55" mass="6700">MFPRLTNSLHFSIFVLFYSFFKVKIHTIEHCRDHKLFEIFHSSRFKVGKPLEEDV</sequence>
<protein>
    <submittedName>
        <fullName evidence="1">Uncharacterized protein</fullName>
    </submittedName>
</protein>
<proteinExistence type="predicted"/>
<evidence type="ECO:0000313" key="1">
    <source>
        <dbReference type="EMBL" id="MBX63872.1"/>
    </source>
</evidence>
<name>A0A2P2QA45_RHIMU</name>
<dbReference type="AlphaFoldDB" id="A0A2P2QA45"/>
<organism evidence="1">
    <name type="scientific">Rhizophora mucronata</name>
    <name type="common">Asiatic mangrove</name>
    <dbReference type="NCBI Taxonomy" id="61149"/>
    <lineage>
        <taxon>Eukaryota</taxon>
        <taxon>Viridiplantae</taxon>
        <taxon>Streptophyta</taxon>
        <taxon>Embryophyta</taxon>
        <taxon>Tracheophyta</taxon>
        <taxon>Spermatophyta</taxon>
        <taxon>Magnoliopsida</taxon>
        <taxon>eudicotyledons</taxon>
        <taxon>Gunneridae</taxon>
        <taxon>Pentapetalae</taxon>
        <taxon>rosids</taxon>
        <taxon>fabids</taxon>
        <taxon>Malpighiales</taxon>
        <taxon>Rhizophoraceae</taxon>
        <taxon>Rhizophora</taxon>
    </lineage>
</organism>
<accession>A0A2P2QA45</accession>